<proteinExistence type="predicted"/>
<reference evidence="1" key="2">
    <citation type="journal article" date="2015" name="Fish Shellfish Immunol.">
        <title>Early steps in the European eel (Anguilla anguilla)-Vibrio vulnificus interaction in the gills: Role of the RtxA13 toxin.</title>
        <authorList>
            <person name="Callol A."/>
            <person name="Pajuelo D."/>
            <person name="Ebbesson L."/>
            <person name="Teles M."/>
            <person name="MacKenzie S."/>
            <person name="Amaro C."/>
        </authorList>
    </citation>
    <scope>NUCLEOTIDE SEQUENCE</scope>
</reference>
<dbReference type="EMBL" id="GBXM01082529">
    <property type="protein sequence ID" value="JAH26048.1"/>
    <property type="molecule type" value="Transcribed_RNA"/>
</dbReference>
<organism evidence="1">
    <name type="scientific">Anguilla anguilla</name>
    <name type="common">European freshwater eel</name>
    <name type="synonym">Muraena anguilla</name>
    <dbReference type="NCBI Taxonomy" id="7936"/>
    <lineage>
        <taxon>Eukaryota</taxon>
        <taxon>Metazoa</taxon>
        <taxon>Chordata</taxon>
        <taxon>Craniata</taxon>
        <taxon>Vertebrata</taxon>
        <taxon>Euteleostomi</taxon>
        <taxon>Actinopterygii</taxon>
        <taxon>Neopterygii</taxon>
        <taxon>Teleostei</taxon>
        <taxon>Anguilliformes</taxon>
        <taxon>Anguillidae</taxon>
        <taxon>Anguilla</taxon>
    </lineage>
</organism>
<dbReference type="AlphaFoldDB" id="A0A0E9RCH1"/>
<sequence length="31" mass="3611">MAVSQKSFFFFPDEPKFGGSDLCIHIMFNNR</sequence>
<reference evidence="1" key="1">
    <citation type="submission" date="2014-11" db="EMBL/GenBank/DDBJ databases">
        <authorList>
            <person name="Amaro Gonzalez C."/>
        </authorList>
    </citation>
    <scope>NUCLEOTIDE SEQUENCE</scope>
</reference>
<evidence type="ECO:0000313" key="1">
    <source>
        <dbReference type="EMBL" id="JAH26048.1"/>
    </source>
</evidence>
<accession>A0A0E9RCH1</accession>
<protein>
    <submittedName>
        <fullName evidence="1">Uncharacterized protein</fullName>
    </submittedName>
</protein>
<name>A0A0E9RCH1_ANGAN</name>